<evidence type="ECO:0000256" key="1">
    <source>
        <dbReference type="ARBA" id="ARBA00023002"/>
    </source>
</evidence>
<dbReference type="Gene3D" id="3.40.50.720">
    <property type="entry name" value="NAD(P)-binding Rossmann-like Domain"/>
    <property type="match status" value="1"/>
</dbReference>
<dbReference type="KEGG" id="apuu:APUU_20758S"/>
<dbReference type="GO" id="GO:0016491">
    <property type="term" value="F:oxidoreductase activity"/>
    <property type="evidence" value="ECO:0007669"/>
    <property type="project" value="UniProtKB-KW"/>
</dbReference>
<gene>
    <name evidence="3" type="ORF">APUU_20758S</name>
</gene>
<name>A0A7R7XF96_9EURO</name>
<keyword evidence="1" id="KW-0560">Oxidoreductase</keyword>
<dbReference type="InterPro" id="IPR052228">
    <property type="entry name" value="Sec_Metab_Biosynth_Oxidored"/>
</dbReference>
<dbReference type="SUPFAM" id="SSF51735">
    <property type="entry name" value="NAD(P)-binding Rossmann-fold domains"/>
    <property type="match status" value="1"/>
</dbReference>
<sequence length="329" mass="35096">MVSLEDIRAHNAQVSSAFPSGLVGLFVGATSGIGAATLKAFAKNTRNPRAYFVGRSQEAADQIIAECKGLNPEGEYIFIPADVSLLRVVDEVCAQIKAKERALNILCLSQGVASLDRIETPEGIHLITALIHYSRARFITQLLPLVQRASTIRRVLTVGAAGLEGPIDASDFPALRVPFDKIRPHIASLLTLALEAMARKAPEVSFIHDYPGAVNTPLTQSMLGGSAAAAVGVEMPDDWMEPEESGERHLFLLTSGRYPAAGPSEGKNTLGAVKGVNGQAGSGVYSIGWDGECVPSETLEVLEVLREDGLVDKVWEHTEGEFARVTAIV</sequence>
<evidence type="ECO:0000313" key="3">
    <source>
        <dbReference type="EMBL" id="BCS20326.1"/>
    </source>
</evidence>
<dbReference type="RefSeq" id="XP_041552520.1">
    <property type="nucleotide sequence ID" value="XM_041699435.1"/>
</dbReference>
<proteinExistence type="predicted"/>
<dbReference type="EMBL" id="AP024444">
    <property type="protein sequence ID" value="BCS20326.1"/>
    <property type="molecule type" value="Genomic_DNA"/>
</dbReference>
<dbReference type="AlphaFoldDB" id="A0A7R7XF96"/>
<dbReference type="PANTHER" id="PTHR47534">
    <property type="entry name" value="YALI0E05731P"/>
    <property type="match status" value="1"/>
</dbReference>
<dbReference type="GeneID" id="64970331"/>
<feature type="transmembrane region" description="Helical" evidence="2">
    <location>
        <begin position="20"/>
        <end position="42"/>
    </location>
</feature>
<dbReference type="Proteomes" id="UP000654913">
    <property type="component" value="Chromosome 2"/>
</dbReference>
<keyword evidence="2" id="KW-0472">Membrane</keyword>
<reference evidence="3" key="1">
    <citation type="submission" date="2021-01" db="EMBL/GenBank/DDBJ databases">
        <authorList>
            <consortium name="Aspergillus puulaauensis MK2 genome sequencing consortium"/>
            <person name="Kazuki M."/>
            <person name="Futagami T."/>
        </authorList>
    </citation>
    <scope>NUCLEOTIDE SEQUENCE</scope>
    <source>
        <strain evidence="3">MK2</strain>
    </source>
</reference>
<accession>A0A7R7XF96</accession>
<reference evidence="3" key="2">
    <citation type="submission" date="2021-02" db="EMBL/GenBank/DDBJ databases">
        <title>Aspergillus puulaauensis MK2 genome sequence.</title>
        <authorList>
            <person name="Futagami T."/>
            <person name="Mori K."/>
            <person name="Kadooka C."/>
            <person name="Tanaka T."/>
        </authorList>
    </citation>
    <scope>NUCLEOTIDE SEQUENCE</scope>
    <source>
        <strain evidence="3">MK2</strain>
    </source>
</reference>
<dbReference type="InterPro" id="IPR036291">
    <property type="entry name" value="NAD(P)-bd_dom_sf"/>
</dbReference>
<dbReference type="OrthoDB" id="2898509at2759"/>
<evidence type="ECO:0000313" key="4">
    <source>
        <dbReference type="Proteomes" id="UP000654913"/>
    </source>
</evidence>
<organism evidence="3 4">
    <name type="scientific">Aspergillus puulaauensis</name>
    <dbReference type="NCBI Taxonomy" id="1220207"/>
    <lineage>
        <taxon>Eukaryota</taxon>
        <taxon>Fungi</taxon>
        <taxon>Dikarya</taxon>
        <taxon>Ascomycota</taxon>
        <taxon>Pezizomycotina</taxon>
        <taxon>Eurotiomycetes</taxon>
        <taxon>Eurotiomycetidae</taxon>
        <taxon>Eurotiales</taxon>
        <taxon>Aspergillaceae</taxon>
        <taxon>Aspergillus</taxon>
    </lineage>
</organism>
<evidence type="ECO:0000256" key="2">
    <source>
        <dbReference type="SAM" id="Phobius"/>
    </source>
</evidence>
<dbReference type="Pfam" id="PF00106">
    <property type="entry name" value="adh_short"/>
    <property type="match status" value="1"/>
</dbReference>
<dbReference type="PANTHER" id="PTHR47534:SF3">
    <property type="entry name" value="ALCOHOL DEHYDROGENASE-LIKE C-TERMINAL DOMAIN-CONTAINING PROTEIN"/>
    <property type="match status" value="1"/>
</dbReference>
<keyword evidence="4" id="KW-1185">Reference proteome</keyword>
<keyword evidence="2" id="KW-0812">Transmembrane</keyword>
<dbReference type="InterPro" id="IPR002347">
    <property type="entry name" value="SDR_fam"/>
</dbReference>
<keyword evidence="2" id="KW-1133">Transmembrane helix</keyword>
<protein>
    <submittedName>
        <fullName evidence="3">Uncharacterized protein</fullName>
    </submittedName>
</protein>